<dbReference type="GO" id="GO:0030976">
    <property type="term" value="F:thiamine pyrophosphate binding"/>
    <property type="evidence" value="ECO:0007669"/>
    <property type="project" value="UniProtKB-UniRule"/>
</dbReference>
<dbReference type="Pfam" id="PF02776">
    <property type="entry name" value="TPP_enzyme_N"/>
    <property type="match status" value="1"/>
</dbReference>
<dbReference type="HAMAP" id="MF_01659">
    <property type="entry name" value="MenD"/>
    <property type="match status" value="1"/>
</dbReference>
<feature type="region of interest" description="Disordered" evidence="7">
    <location>
        <begin position="173"/>
        <end position="227"/>
    </location>
</feature>
<comment type="similarity">
    <text evidence="6">Belongs to the TPP enzyme family. MenD subfamily.</text>
</comment>
<evidence type="ECO:0000256" key="5">
    <source>
        <dbReference type="ARBA" id="ARBA00023211"/>
    </source>
</evidence>
<dbReference type="NCBIfam" id="TIGR00173">
    <property type="entry name" value="menD"/>
    <property type="match status" value="1"/>
</dbReference>
<organism evidence="9 10">
    <name type="scientific">Kytococcus aerolatus</name>
    <dbReference type="NCBI Taxonomy" id="592308"/>
    <lineage>
        <taxon>Bacteria</taxon>
        <taxon>Bacillati</taxon>
        <taxon>Actinomycetota</taxon>
        <taxon>Actinomycetes</taxon>
        <taxon>Micrococcales</taxon>
        <taxon>Kytococcaceae</taxon>
        <taxon>Kytococcus</taxon>
    </lineage>
</organism>
<comment type="pathway">
    <text evidence="6">Quinol/quinone metabolism; 1,4-dihydroxy-2-naphthoate biosynthesis; 1,4-dihydroxy-2-naphthoate from chorismate: step 2/7.</text>
</comment>
<evidence type="ECO:0000313" key="10">
    <source>
        <dbReference type="Proteomes" id="UP000198122"/>
    </source>
</evidence>
<protein>
    <recommendedName>
        <fullName evidence="6">2-succinyl-5-enolpyruvyl-6-hydroxy-3-cyclohexene-1-carboxylate synthase</fullName>
        <shortName evidence="6">SEPHCHC synthase</shortName>
        <ecNumber evidence="6">2.2.1.9</ecNumber>
    </recommendedName>
    <alternativeName>
        <fullName evidence="6">Menaquinone biosynthesis protein MenD</fullName>
    </alternativeName>
</protein>
<dbReference type="EMBL" id="FYEZ01000001">
    <property type="protein sequence ID" value="SNC63052.1"/>
    <property type="molecule type" value="Genomic_DNA"/>
</dbReference>
<dbReference type="PANTHER" id="PTHR42916:SF1">
    <property type="entry name" value="PROTEIN PHYLLO, CHLOROPLASTIC"/>
    <property type="match status" value="1"/>
</dbReference>
<comment type="cofactor">
    <cofactor evidence="6">
        <name>thiamine diphosphate</name>
        <dbReference type="ChEBI" id="CHEBI:58937"/>
    </cofactor>
    <text evidence="6">Binds 1 thiamine pyrophosphate per subunit.</text>
</comment>
<evidence type="ECO:0000256" key="6">
    <source>
        <dbReference type="HAMAP-Rule" id="MF_01659"/>
    </source>
</evidence>
<proteinExistence type="inferred from homology"/>
<comment type="pathway">
    <text evidence="6">Quinol/quinone metabolism; menaquinone biosynthesis.</text>
</comment>
<dbReference type="Gene3D" id="3.40.50.970">
    <property type="match status" value="2"/>
</dbReference>
<dbReference type="Proteomes" id="UP000198122">
    <property type="component" value="Unassembled WGS sequence"/>
</dbReference>
<gene>
    <name evidence="6" type="primary">menD</name>
    <name evidence="9" type="ORF">SAMN05445756_0825</name>
</gene>
<sequence length="604" mass="61621">MAPVNPSGLAARVLVDELVRCGVREAVLCPGSRSAPLAYALAAADADPETQLRLHVRTDERTGAFLALGLAAASGRVVPVVTTSGTAVANLHPAVLEAHHQRVPLLLLTADRPPELRGTGANQTTDQPGIFGQHVRSAVDLGTPSREDEAGQRAEAAGWRTTVDRCWAAATGAAGGDAGPVHLNVPFRDPLVPSAPGRGSAGEQSTAGEQGTAGADGSGPDALAGRAAGAPWTVVPDEARPAGISRVLGDPEQVLELSDGPDRTLVLLGDTGSPARARAAQAGAAARGWPVVAEPFGRFGGDEAVPGGVHLLADETFLAEHAPERVLVVGRLTLHRAAGALLRRPGARVEVVTDAATWPDPGHRAERVHPWRWAGCGADGNAPTPARGDAAPDGHGPSSAWARAWREAGERALQQRGSTSPRSGLTSASTAAVVAEHARGLLFLGSSRAPRSLDLGLGTPGGGVAGIVGNRGLAGIDGCLSTAAGWAFTHGPTTALVGDLTFLHDVNALAVGPDEPRPDLTVVVLSDDGGAIFGDLEYGRPEQLDAFGPDTLRRVFTTPTGARVGQLAAGFGVPCERVTDPDELRAVLAETPAGLRVVEAVLAG</sequence>
<evidence type="ECO:0000313" key="9">
    <source>
        <dbReference type="EMBL" id="SNC63052.1"/>
    </source>
</evidence>
<keyword evidence="3 6" id="KW-0460">Magnesium</keyword>
<dbReference type="PANTHER" id="PTHR42916">
    <property type="entry name" value="2-SUCCINYL-5-ENOLPYRUVYL-6-HYDROXY-3-CYCLOHEXENE-1-CARBOXYLATE SYNTHASE"/>
    <property type="match status" value="1"/>
</dbReference>
<comment type="cofactor">
    <cofactor evidence="6">
        <name>Mg(2+)</name>
        <dbReference type="ChEBI" id="CHEBI:18420"/>
    </cofactor>
    <cofactor evidence="6">
        <name>Mn(2+)</name>
        <dbReference type="ChEBI" id="CHEBI:29035"/>
    </cofactor>
</comment>
<comment type="function">
    <text evidence="6">Catalyzes the thiamine diphosphate-dependent decarboxylation of 2-oxoglutarate and the subsequent addition of the resulting succinic semialdehyde-thiamine pyrophosphate anion to isochorismate to yield 2-succinyl-5-enolpyruvyl-6-hydroxy-3-cyclohexene-1-carboxylate (SEPHCHC).</text>
</comment>
<accession>A0A212TAK9</accession>
<name>A0A212TAK9_9MICO</name>
<evidence type="ECO:0000259" key="8">
    <source>
        <dbReference type="Pfam" id="PF02776"/>
    </source>
</evidence>
<dbReference type="GO" id="GO:0030145">
    <property type="term" value="F:manganese ion binding"/>
    <property type="evidence" value="ECO:0007669"/>
    <property type="project" value="UniProtKB-UniRule"/>
</dbReference>
<evidence type="ECO:0000256" key="2">
    <source>
        <dbReference type="ARBA" id="ARBA00022723"/>
    </source>
</evidence>
<keyword evidence="4 6" id="KW-0786">Thiamine pyrophosphate</keyword>
<dbReference type="UniPathway" id="UPA00079"/>
<reference evidence="9 10" key="1">
    <citation type="submission" date="2017-06" db="EMBL/GenBank/DDBJ databases">
        <authorList>
            <person name="Kim H.J."/>
            <person name="Triplett B.A."/>
        </authorList>
    </citation>
    <scope>NUCLEOTIDE SEQUENCE [LARGE SCALE GENOMIC DNA]</scope>
    <source>
        <strain evidence="9 10">DSM 22179</strain>
    </source>
</reference>
<dbReference type="GO" id="GO:0009234">
    <property type="term" value="P:menaquinone biosynthetic process"/>
    <property type="evidence" value="ECO:0007669"/>
    <property type="project" value="UniProtKB-UniRule"/>
</dbReference>
<feature type="region of interest" description="Disordered" evidence="7">
    <location>
        <begin position="378"/>
        <end position="400"/>
    </location>
</feature>
<dbReference type="GO" id="GO:0000287">
    <property type="term" value="F:magnesium ion binding"/>
    <property type="evidence" value="ECO:0007669"/>
    <property type="project" value="UniProtKB-UniRule"/>
</dbReference>
<dbReference type="UniPathway" id="UPA01057">
    <property type="reaction ID" value="UER00164"/>
</dbReference>
<dbReference type="PIRSF" id="PIRSF004983">
    <property type="entry name" value="MenD"/>
    <property type="match status" value="1"/>
</dbReference>
<keyword evidence="1 6" id="KW-0808">Transferase</keyword>
<evidence type="ECO:0000256" key="1">
    <source>
        <dbReference type="ARBA" id="ARBA00022679"/>
    </source>
</evidence>
<dbReference type="InterPro" id="IPR012001">
    <property type="entry name" value="Thiamin_PyroP_enz_TPP-bd_dom"/>
</dbReference>
<keyword evidence="2 6" id="KW-0479">Metal-binding</keyword>
<comment type="catalytic activity">
    <reaction evidence="6">
        <text>isochorismate + 2-oxoglutarate + H(+) = 5-enolpyruvoyl-6-hydroxy-2-succinyl-cyclohex-3-ene-1-carboxylate + CO2</text>
        <dbReference type="Rhea" id="RHEA:25593"/>
        <dbReference type="ChEBI" id="CHEBI:15378"/>
        <dbReference type="ChEBI" id="CHEBI:16526"/>
        <dbReference type="ChEBI" id="CHEBI:16810"/>
        <dbReference type="ChEBI" id="CHEBI:29780"/>
        <dbReference type="ChEBI" id="CHEBI:58818"/>
        <dbReference type="EC" id="2.2.1.9"/>
    </reaction>
</comment>
<feature type="domain" description="Thiamine pyrophosphate enzyme N-terminal TPP-binding" evidence="8">
    <location>
        <begin position="11"/>
        <end position="127"/>
    </location>
</feature>
<keyword evidence="5 6" id="KW-0464">Manganese</keyword>
<dbReference type="EC" id="2.2.1.9" evidence="6"/>
<evidence type="ECO:0000256" key="3">
    <source>
        <dbReference type="ARBA" id="ARBA00022842"/>
    </source>
</evidence>
<dbReference type="RefSeq" id="WP_088817758.1">
    <property type="nucleotide sequence ID" value="NZ_FYEZ01000001.1"/>
</dbReference>
<evidence type="ECO:0000256" key="7">
    <source>
        <dbReference type="SAM" id="MobiDB-lite"/>
    </source>
</evidence>
<dbReference type="SUPFAM" id="SSF52518">
    <property type="entry name" value="Thiamin diphosphate-binding fold (THDP-binding)"/>
    <property type="match status" value="2"/>
</dbReference>
<keyword evidence="10" id="KW-1185">Reference proteome</keyword>
<dbReference type="InterPro" id="IPR029061">
    <property type="entry name" value="THDP-binding"/>
</dbReference>
<comment type="subunit">
    <text evidence="6">Homodimer.</text>
</comment>
<dbReference type="InterPro" id="IPR004433">
    <property type="entry name" value="MenaQ_synth_MenD"/>
</dbReference>
<dbReference type="AlphaFoldDB" id="A0A212TAK9"/>
<keyword evidence="6" id="KW-0474">Menaquinone biosynthesis</keyword>
<evidence type="ECO:0000256" key="4">
    <source>
        <dbReference type="ARBA" id="ARBA00023052"/>
    </source>
</evidence>
<dbReference type="Gene3D" id="3.40.50.1220">
    <property type="entry name" value="TPP-binding domain"/>
    <property type="match status" value="1"/>
</dbReference>
<dbReference type="GO" id="GO:0070204">
    <property type="term" value="F:2-succinyl-5-enolpyruvyl-6-hydroxy-3-cyclohexene-1-carboxylic-acid synthase activity"/>
    <property type="evidence" value="ECO:0007669"/>
    <property type="project" value="UniProtKB-UniRule"/>
</dbReference>